<dbReference type="Pfam" id="PF11751">
    <property type="entry name" value="PorP_SprF"/>
    <property type="match status" value="1"/>
</dbReference>
<protein>
    <submittedName>
        <fullName evidence="1">Type IX secretion system membrane protein PorP/SprF</fullName>
    </submittedName>
</protein>
<sequence>MKKIVSLLLVILFWDPLVSCAQSRKIISQFQEIQGYFNPSLVGYNGTELKSLVRNQWSSLDRNPKSLYLGADLDFADLNGKSDSNVEGKNAIGFSLFSDSHGAFKENQFLLNYSSRIRISKNANLRLGAGVFYQAVRLDGNLLTFEQQNDPRLSPLQGRVSDQQFLDLNLGIALTHANYYIGFSSQRVNAGRISTGDDFIDLVPREQIIQAGYRNSITPNMKVSTDFMFRTWNGGKDILDMNFRVLFKDAFWIGFGHRFDYASSIQTGIQVKKIRFGYIYEIPSISSDLLPGNIQEFMLSYTLFNK</sequence>
<evidence type="ECO:0000313" key="2">
    <source>
        <dbReference type="Proteomes" id="UP000283522"/>
    </source>
</evidence>
<proteinExistence type="predicted"/>
<keyword evidence="2" id="KW-1185">Reference proteome</keyword>
<dbReference type="EMBL" id="QXML01000009">
    <property type="protein sequence ID" value="RIW13325.1"/>
    <property type="molecule type" value="Genomic_DNA"/>
</dbReference>
<dbReference type="RefSeq" id="WP_119478911.1">
    <property type="nucleotide sequence ID" value="NZ_QXML01000009.1"/>
</dbReference>
<organism evidence="1 2">
    <name type="scientific">Algoriphagus lacus</name>
    <dbReference type="NCBI Taxonomy" id="2056311"/>
    <lineage>
        <taxon>Bacteria</taxon>
        <taxon>Pseudomonadati</taxon>
        <taxon>Bacteroidota</taxon>
        <taxon>Cytophagia</taxon>
        <taxon>Cytophagales</taxon>
        <taxon>Cyclobacteriaceae</taxon>
        <taxon>Algoriphagus</taxon>
    </lineage>
</organism>
<comment type="caution">
    <text evidence="1">The sequence shown here is derived from an EMBL/GenBank/DDBJ whole genome shotgun (WGS) entry which is preliminary data.</text>
</comment>
<dbReference type="OrthoDB" id="978914at2"/>
<accession>A0A418PN58</accession>
<dbReference type="InterPro" id="IPR019861">
    <property type="entry name" value="PorP/SprF_Bacteroidetes"/>
</dbReference>
<dbReference type="AlphaFoldDB" id="A0A418PN58"/>
<reference evidence="1 2" key="1">
    <citation type="submission" date="2018-09" db="EMBL/GenBank/DDBJ databases">
        <authorList>
            <person name="Wang X."/>
            <person name="Du Z."/>
        </authorList>
    </citation>
    <scope>NUCLEOTIDE SEQUENCE [LARGE SCALE GENOMIC DNA]</scope>
    <source>
        <strain evidence="1 2">N3</strain>
    </source>
</reference>
<dbReference type="Proteomes" id="UP000283522">
    <property type="component" value="Unassembled WGS sequence"/>
</dbReference>
<evidence type="ECO:0000313" key="1">
    <source>
        <dbReference type="EMBL" id="RIW13325.1"/>
    </source>
</evidence>
<dbReference type="NCBIfam" id="TIGR03519">
    <property type="entry name" value="T9SS_PorP_fam"/>
    <property type="match status" value="1"/>
</dbReference>
<gene>
    <name evidence="1" type="ORF">D0X99_16235</name>
</gene>
<name>A0A418PN58_9BACT</name>